<proteinExistence type="predicted"/>
<comment type="caution">
    <text evidence="1">The sequence shown here is derived from an EMBL/GenBank/DDBJ whole genome shotgun (WGS) entry which is preliminary data.</text>
</comment>
<evidence type="ECO:0000313" key="2">
    <source>
        <dbReference type="Proteomes" id="UP001150603"/>
    </source>
</evidence>
<reference evidence="1" key="1">
    <citation type="submission" date="2022-07" db="EMBL/GenBank/DDBJ databases">
        <title>Phylogenomic reconstructions and comparative analyses of Kickxellomycotina fungi.</title>
        <authorList>
            <person name="Reynolds N.K."/>
            <person name="Stajich J.E."/>
            <person name="Barry K."/>
            <person name="Grigoriev I.V."/>
            <person name="Crous P."/>
            <person name="Smith M.E."/>
        </authorList>
    </citation>
    <scope>NUCLEOTIDE SEQUENCE</scope>
    <source>
        <strain evidence="1">NRRL 5244</strain>
    </source>
</reference>
<evidence type="ECO:0000313" key="1">
    <source>
        <dbReference type="EMBL" id="KAJ1933063.1"/>
    </source>
</evidence>
<dbReference type="EMBL" id="JANBPW010005236">
    <property type="protein sequence ID" value="KAJ1933063.1"/>
    <property type="molecule type" value="Genomic_DNA"/>
</dbReference>
<protein>
    <submittedName>
        <fullName evidence="1">Uncharacterized protein</fullName>
    </submittedName>
</protein>
<sequence>MVFLGEACAHMNPTGHKGFTLLGHSITVVGVGSLLFHATLKYPMQMLDELPMLWSVAISSYLAITTQFQVNRVKFLWALALWTLFVSGLTALSSGRLQFLLFQTSFNLLTLVVAYMAYRAKKDLEKAGLPEITRLFRDGIKWYLVAAIVWLTDTNFCPYIDGRTEQSLLPLNLQLHAWWHILVSLGLIYLFTMFMAHYCLVNHIAINYRLVGGVFPYIYRPGSGS</sequence>
<feature type="non-terminal residue" evidence="1">
    <location>
        <position position="225"/>
    </location>
</feature>
<dbReference type="Proteomes" id="UP001150603">
    <property type="component" value="Unassembled WGS sequence"/>
</dbReference>
<gene>
    <name evidence="1" type="ORF">FBU59_006162</name>
</gene>
<name>A0ACC1J0Q6_9FUNG</name>
<keyword evidence="2" id="KW-1185">Reference proteome</keyword>
<accession>A0ACC1J0Q6</accession>
<organism evidence="1 2">
    <name type="scientific">Linderina macrospora</name>
    <dbReference type="NCBI Taxonomy" id="4868"/>
    <lineage>
        <taxon>Eukaryota</taxon>
        <taxon>Fungi</taxon>
        <taxon>Fungi incertae sedis</taxon>
        <taxon>Zoopagomycota</taxon>
        <taxon>Kickxellomycotina</taxon>
        <taxon>Kickxellomycetes</taxon>
        <taxon>Kickxellales</taxon>
        <taxon>Kickxellaceae</taxon>
        <taxon>Linderina</taxon>
    </lineage>
</organism>